<evidence type="ECO:0000256" key="1">
    <source>
        <dbReference type="SAM" id="MobiDB-lite"/>
    </source>
</evidence>
<protein>
    <submittedName>
        <fullName evidence="2">Uncharacterized protein</fullName>
    </submittedName>
</protein>
<evidence type="ECO:0000313" key="3">
    <source>
        <dbReference type="Proteomes" id="UP000637720"/>
    </source>
</evidence>
<dbReference type="EMBL" id="BMOF01000044">
    <property type="protein sequence ID" value="GGK05151.1"/>
    <property type="molecule type" value="Genomic_DNA"/>
</dbReference>
<reference evidence="2" key="2">
    <citation type="submission" date="2020-09" db="EMBL/GenBank/DDBJ databases">
        <authorList>
            <person name="Sun Q."/>
            <person name="Ohkuma M."/>
        </authorList>
    </citation>
    <scope>NUCLEOTIDE SEQUENCE</scope>
    <source>
        <strain evidence="2">JCM 14719</strain>
    </source>
</reference>
<keyword evidence="3" id="KW-1185">Reference proteome</keyword>
<organism evidence="2 3">
    <name type="scientific">Calditerricola satsumensis</name>
    <dbReference type="NCBI Taxonomy" id="373054"/>
    <lineage>
        <taxon>Bacteria</taxon>
        <taxon>Bacillati</taxon>
        <taxon>Bacillota</taxon>
        <taxon>Bacilli</taxon>
        <taxon>Bacillales</taxon>
        <taxon>Bacillaceae</taxon>
        <taxon>Calditerricola</taxon>
    </lineage>
</organism>
<accession>A0A8J3BD21</accession>
<sequence length="57" mass="5861">MVLLLLGNGFPSRVATPIVAKVDRAGNSGAPPVTKLSQPVPVDRRGTGQYTKGEATA</sequence>
<evidence type="ECO:0000313" key="2">
    <source>
        <dbReference type="EMBL" id="GGK05151.1"/>
    </source>
</evidence>
<dbReference type="Proteomes" id="UP000637720">
    <property type="component" value="Unassembled WGS sequence"/>
</dbReference>
<name>A0A8J3BD21_9BACI</name>
<reference evidence="2" key="1">
    <citation type="journal article" date="2014" name="Int. J. Syst. Evol. Microbiol.">
        <title>Complete genome sequence of Corynebacterium casei LMG S-19264T (=DSM 44701T), isolated from a smear-ripened cheese.</title>
        <authorList>
            <consortium name="US DOE Joint Genome Institute (JGI-PGF)"/>
            <person name="Walter F."/>
            <person name="Albersmeier A."/>
            <person name="Kalinowski J."/>
            <person name="Ruckert C."/>
        </authorList>
    </citation>
    <scope>NUCLEOTIDE SEQUENCE</scope>
    <source>
        <strain evidence="2">JCM 14719</strain>
    </source>
</reference>
<dbReference type="AlphaFoldDB" id="A0A8J3BD21"/>
<proteinExistence type="predicted"/>
<gene>
    <name evidence="2" type="ORF">GCM10007043_18930</name>
</gene>
<comment type="caution">
    <text evidence="2">The sequence shown here is derived from an EMBL/GenBank/DDBJ whole genome shotgun (WGS) entry which is preliminary data.</text>
</comment>
<feature type="region of interest" description="Disordered" evidence="1">
    <location>
        <begin position="25"/>
        <end position="57"/>
    </location>
</feature>